<evidence type="ECO:0000313" key="2">
    <source>
        <dbReference type="EMBL" id="PBL04111.1"/>
    </source>
</evidence>
<reference evidence="3" key="1">
    <citation type="journal article" date="2017" name="Nat. Ecol. Evol.">
        <title>Genome expansion and lineage-specific genetic innovations in the forest pathogenic fungi Armillaria.</title>
        <authorList>
            <person name="Sipos G."/>
            <person name="Prasanna A.N."/>
            <person name="Walter M.C."/>
            <person name="O'Connor E."/>
            <person name="Balint B."/>
            <person name="Krizsan K."/>
            <person name="Kiss B."/>
            <person name="Hess J."/>
            <person name="Varga T."/>
            <person name="Slot J."/>
            <person name="Riley R."/>
            <person name="Boka B."/>
            <person name="Rigling D."/>
            <person name="Barry K."/>
            <person name="Lee J."/>
            <person name="Mihaltcheva S."/>
            <person name="LaButti K."/>
            <person name="Lipzen A."/>
            <person name="Waldron R."/>
            <person name="Moloney N.M."/>
            <person name="Sperisen C."/>
            <person name="Kredics L."/>
            <person name="Vagvoelgyi C."/>
            <person name="Patrignani A."/>
            <person name="Fitzpatrick D."/>
            <person name="Nagy I."/>
            <person name="Doyle S."/>
            <person name="Anderson J.B."/>
            <person name="Grigoriev I.V."/>
            <person name="Gueldener U."/>
            <person name="Muensterkoetter M."/>
            <person name="Nagy L.G."/>
        </authorList>
    </citation>
    <scope>NUCLEOTIDE SEQUENCE [LARGE SCALE GENOMIC DNA]</scope>
    <source>
        <strain evidence="3">Ar21-2</strain>
    </source>
</reference>
<feature type="region of interest" description="Disordered" evidence="1">
    <location>
        <begin position="305"/>
        <end position="451"/>
    </location>
</feature>
<keyword evidence="3" id="KW-1185">Reference proteome</keyword>
<dbReference type="OMA" id="VASECPQ"/>
<dbReference type="STRING" id="47427.A0A2H3ECY0"/>
<accession>A0A2H3ECY0</accession>
<evidence type="ECO:0000313" key="3">
    <source>
        <dbReference type="Proteomes" id="UP000217790"/>
    </source>
</evidence>
<evidence type="ECO:0000256" key="1">
    <source>
        <dbReference type="SAM" id="MobiDB-lite"/>
    </source>
</evidence>
<name>A0A2H3ECY0_ARMGA</name>
<protein>
    <submittedName>
        <fullName evidence="2">Uncharacterized protein</fullName>
    </submittedName>
</protein>
<feature type="region of interest" description="Disordered" evidence="1">
    <location>
        <begin position="269"/>
        <end position="292"/>
    </location>
</feature>
<dbReference type="OrthoDB" id="2687560at2759"/>
<sequence>MAYSSWSPSEARLRRNLTRRYLHRLNKNLHKSASLPVLRLIPTDRPFFTCNKCGFSSTTSPPCMYGHSGKGSERATGRIPHRRWTFTASTREHANLCAPAGKQHASVHQRLHVPHLLPSTPPPASPHKLRHSWTQAGITVDQWTGLLSSTGPVIADNKRPLLPCVEEDDLAVADIHLSPLPTLNRPSDQLHTLINPSTVCNEMVASECPQVATVTASSYHKKARDDTLAKLTGRSTNRLRAEEVPIPLDLERALSVNDINHRNTDKVAMNGMIVKPSRTSLRPSTAPHSGHSYHDALVQEFSAGQRALRRKQPMEKLRLSAPASPAPTRPASVDGRKSRRPASQPPQSSHDSITSSISLSIPITKLQGPRRSNSQSNNIPRLGHPHRPYYSSVIRKDMSRPTSPQPEYKPSDSRPTSPMSLRPSSAGHGMAFSGRTSSVGHDFDPPTPPDLDYSSTFPSASTTYSPGEFGYIPPVDKLNNMGFSMSGEAELRMALASGDDAGSFRFKDMSPKPRLGVRSQVKKFGKGLKTRLFGK</sequence>
<organism evidence="2 3">
    <name type="scientific">Armillaria gallica</name>
    <name type="common">Bulbous honey fungus</name>
    <name type="synonym">Armillaria bulbosa</name>
    <dbReference type="NCBI Taxonomy" id="47427"/>
    <lineage>
        <taxon>Eukaryota</taxon>
        <taxon>Fungi</taxon>
        <taxon>Dikarya</taxon>
        <taxon>Basidiomycota</taxon>
        <taxon>Agaricomycotina</taxon>
        <taxon>Agaricomycetes</taxon>
        <taxon>Agaricomycetidae</taxon>
        <taxon>Agaricales</taxon>
        <taxon>Marasmiineae</taxon>
        <taxon>Physalacriaceae</taxon>
        <taxon>Armillaria</taxon>
    </lineage>
</organism>
<feature type="compositionally biased region" description="Low complexity" evidence="1">
    <location>
        <begin position="341"/>
        <end position="363"/>
    </location>
</feature>
<proteinExistence type="predicted"/>
<feature type="compositionally biased region" description="Polar residues" evidence="1">
    <location>
        <begin position="370"/>
        <end position="379"/>
    </location>
</feature>
<dbReference type="AlphaFoldDB" id="A0A2H3ECY0"/>
<dbReference type="EMBL" id="KZ293644">
    <property type="protein sequence ID" value="PBL04111.1"/>
    <property type="molecule type" value="Genomic_DNA"/>
</dbReference>
<feature type="compositionally biased region" description="Polar residues" evidence="1">
    <location>
        <begin position="277"/>
        <end position="287"/>
    </location>
</feature>
<dbReference type="InParanoid" id="A0A2H3ECY0"/>
<gene>
    <name evidence="2" type="ORF">ARMGADRAFT_43289</name>
</gene>
<dbReference type="Proteomes" id="UP000217790">
    <property type="component" value="Unassembled WGS sequence"/>
</dbReference>
<feature type="compositionally biased region" description="Polar residues" evidence="1">
    <location>
        <begin position="413"/>
        <end position="423"/>
    </location>
</feature>